<dbReference type="InterPro" id="IPR011051">
    <property type="entry name" value="RmlC_Cupin_sf"/>
</dbReference>
<evidence type="ECO:0000259" key="1">
    <source>
        <dbReference type="PROSITE" id="PS50042"/>
    </source>
</evidence>
<dbReference type="InterPro" id="IPR013096">
    <property type="entry name" value="Cupin_2"/>
</dbReference>
<dbReference type="RefSeq" id="WP_353301975.1">
    <property type="nucleotide sequence ID" value="NZ_BAABWN010000003.1"/>
</dbReference>
<dbReference type="Gene3D" id="2.60.120.10">
    <property type="entry name" value="Jelly Rolls"/>
    <property type="match status" value="1"/>
</dbReference>
<name>A0ABQ0A6N3_9GAMM</name>
<dbReference type="PANTHER" id="PTHR36114">
    <property type="entry name" value="16.7 KDA PROTEIN IN WHIE LOCUS"/>
    <property type="match status" value="1"/>
</dbReference>
<dbReference type="PROSITE" id="PS50042">
    <property type="entry name" value="CNMP_BINDING_3"/>
    <property type="match status" value="1"/>
</dbReference>
<dbReference type="InterPro" id="IPR052044">
    <property type="entry name" value="PKS_Associated_Protein"/>
</dbReference>
<dbReference type="Pfam" id="PF07883">
    <property type="entry name" value="Cupin_2"/>
    <property type="match status" value="1"/>
</dbReference>
<feature type="domain" description="Cyclic nucleotide-binding" evidence="1">
    <location>
        <begin position="38"/>
        <end position="82"/>
    </location>
</feature>
<dbReference type="PANTHER" id="PTHR36114:SF1">
    <property type="entry name" value="16.7 KDA PROTEIN IN WHIE LOCUS"/>
    <property type="match status" value="1"/>
</dbReference>
<reference evidence="2 3" key="1">
    <citation type="submission" date="2024-04" db="EMBL/GenBank/DDBJ databases">
        <title>Draft genome sequence of Sessilibacter corallicola NBRC 116591.</title>
        <authorList>
            <person name="Miyakawa T."/>
            <person name="Kusuya Y."/>
            <person name="Miura T."/>
        </authorList>
    </citation>
    <scope>NUCLEOTIDE SEQUENCE [LARGE SCALE GENOMIC DNA]</scope>
    <source>
        <strain evidence="2 3">KU-00831-HH</strain>
    </source>
</reference>
<dbReference type="Proteomes" id="UP001465153">
    <property type="component" value="Unassembled WGS sequence"/>
</dbReference>
<organism evidence="2 3">
    <name type="scientific">Sessilibacter corallicola</name>
    <dbReference type="NCBI Taxonomy" id="2904075"/>
    <lineage>
        <taxon>Bacteria</taxon>
        <taxon>Pseudomonadati</taxon>
        <taxon>Pseudomonadota</taxon>
        <taxon>Gammaproteobacteria</taxon>
        <taxon>Cellvibrionales</taxon>
        <taxon>Cellvibrionaceae</taxon>
        <taxon>Sessilibacter</taxon>
    </lineage>
</organism>
<keyword evidence="3" id="KW-1185">Reference proteome</keyword>
<dbReference type="EMBL" id="BAABWN010000003">
    <property type="protein sequence ID" value="GAA6167291.1"/>
    <property type="molecule type" value="Genomic_DNA"/>
</dbReference>
<dbReference type="InterPro" id="IPR014710">
    <property type="entry name" value="RmlC-like_jellyroll"/>
</dbReference>
<dbReference type="InterPro" id="IPR000595">
    <property type="entry name" value="cNMP-bd_dom"/>
</dbReference>
<comment type="caution">
    <text evidence="2">The sequence shown here is derived from an EMBL/GenBank/DDBJ whole genome shotgun (WGS) entry which is preliminary data.</text>
</comment>
<dbReference type="CDD" id="cd02226">
    <property type="entry name" value="cupin_YdbB-like"/>
    <property type="match status" value="1"/>
</dbReference>
<sequence>MTMKKINLAEKLSGFEEQWTPKIIAESNGQLVKLAKGSGELIWHAHKNEDELFLVVKGKLTIKLRQENSELEAVELNPGELFVVPKGVEHCPIAEDDTHFLMIEPASTEHTGEHKIDVTVAQKNQAWI</sequence>
<gene>
    <name evidence="2" type="ORF">NBRC116591_11010</name>
</gene>
<evidence type="ECO:0000313" key="3">
    <source>
        <dbReference type="Proteomes" id="UP001465153"/>
    </source>
</evidence>
<evidence type="ECO:0000313" key="2">
    <source>
        <dbReference type="EMBL" id="GAA6167291.1"/>
    </source>
</evidence>
<dbReference type="SUPFAM" id="SSF51182">
    <property type="entry name" value="RmlC-like cupins"/>
    <property type="match status" value="1"/>
</dbReference>
<protein>
    <submittedName>
        <fullName evidence="2">Cupin domain-containing protein</fullName>
    </submittedName>
</protein>
<accession>A0ABQ0A6N3</accession>
<proteinExistence type="predicted"/>